<reference evidence="3 4" key="1">
    <citation type="submission" date="2024-05" db="EMBL/GenBank/DDBJ databases">
        <title>The nuclear and mitochondrial genome assemblies of Tetragonisca angustula (Apidae: Meliponini), a tiny yet remarkable pollinator in the Neotropics.</title>
        <authorList>
            <person name="Ferrari R."/>
            <person name="Ricardo P.C."/>
            <person name="Dias F.C."/>
            <person name="Araujo N.S."/>
            <person name="Soares D.O."/>
            <person name="Zhou Q.-S."/>
            <person name="Zhu C.-D."/>
            <person name="Coutinho L."/>
            <person name="Airas M.C."/>
            <person name="Batista T.M."/>
        </authorList>
    </citation>
    <scope>NUCLEOTIDE SEQUENCE [LARGE SCALE GENOMIC DNA]</scope>
    <source>
        <strain evidence="3">ASF017062</strain>
        <tissue evidence="3">Abdomen</tissue>
    </source>
</reference>
<evidence type="ECO:0000256" key="2">
    <source>
        <dbReference type="SAM" id="SignalP"/>
    </source>
</evidence>
<evidence type="ECO:0000313" key="3">
    <source>
        <dbReference type="EMBL" id="KAK9300840.1"/>
    </source>
</evidence>
<comment type="caution">
    <text evidence="3">The sequence shown here is derived from an EMBL/GenBank/DDBJ whole genome shotgun (WGS) entry which is preliminary data.</text>
</comment>
<organism evidence="3 4">
    <name type="scientific">Tetragonisca angustula</name>
    <dbReference type="NCBI Taxonomy" id="166442"/>
    <lineage>
        <taxon>Eukaryota</taxon>
        <taxon>Metazoa</taxon>
        <taxon>Ecdysozoa</taxon>
        <taxon>Arthropoda</taxon>
        <taxon>Hexapoda</taxon>
        <taxon>Insecta</taxon>
        <taxon>Pterygota</taxon>
        <taxon>Neoptera</taxon>
        <taxon>Endopterygota</taxon>
        <taxon>Hymenoptera</taxon>
        <taxon>Apocrita</taxon>
        <taxon>Aculeata</taxon>
        <taxon>Apoidea</taxon>
        <taxon>Anthophila</taxon>
        <taxon>Apidae</taxon>
        <taxon>Tetragonisca</taxon>
    </lineage>
</organism>
<proteinExistence type="predicted"/>
<keyword evidence="2" id="KW-0732">Signal</keyword>
<keyword evidence="4" id="KW-1185">Reference proteome</keyword>
<gene>
    <name evidence="3" type="ORF">QLX08_006555</name>
</gene>
<dbReference type="EMBL" id="JAWNGG020000120">
    <property type="protein sequence ID" value="KAK9300840.1"/>
    <property type="molecule type" value="Genomic_DNA"/>
</dbReference>
<feature type="chain" id="PRO_5043598067" evidence="2">
    <location>
        <begin position="22"/>
        <end position="163"/>
    </location>
</feature>
<dbReference type="AlphaFoldDB" id="A0AAW0ZSX2"/>
<accession>A0AAW0ZSX2</accession>
<sequence length="163" mass="18492">MATMRNTMVIIVFQIIQCATSQPLATDTVNSLIPEPTHESSTYECLFIDPTLPICDPKLLDSQSEEESSDKDSSDKEMQRSKRNTDISTKDVIVYTVEGCVPSIMPVSMPSCEGISFSRIIDVQRFRPFMVTKLSKPPFVFPTIDYSQWSRMVKRIKDRASKI</sequence>
<dbReference type="Proteomes" id="UP001432146">
    <property type="component" value="Unassembled WGS sequence"/>
</dbReference>
<protein>
    <submittedName>
        <fullName evidence="3">Uncharacterized protein</fullName>
    </submittedName>
</protein>
<evidence type="ECO:0000313" key="4">
    <source>
        <dbReference type="Proteomes" id="UP001432146"/>
    </source>
</evidence>
<evidence type="ECO:0000256" key="1">
    <source>
        <dbReference type="SAM" id="MobiDB-lite"/>
    </source>
</evidence>
<feature type="compositionally biased region" description="Basic and acidic residues" evidence="1">
    <location>
        <begin position="70"/>
        <end position="85"/>
    </location>
</feature>
<feature type="region of interest" description="Disordered" evidence="1">
    <location>
        <begin position="61"/>
        <end position="85"/>
    </location>
</feature>
<name>A0AAW0ZSX2_9HYME</name>
<feature type="signal peptide" evidence="2">
    <location>
        <begin position="1"/>
        <end position="21"/>
    </location>
</feature>